<feature type="domain" description="Alanine racemase C-terminal" evidence="8">
    <location>
        <begin position="695"/>
        <end position="819"/>
    </location>
</feature>
<dbReference type="SUPFAM" id="SSF53623">
    <property type="entry name" value="MurD-like peptide ligases, catalytic domain"/>
    <property type="match status" value="1"/>
</dbReference>
<evidence type="ECO:0000256" key="7">
    <source>
        <dbReference type="PIRSR" id="PIRSR600821-52"/>
    </source>
</evidence>
<name>A0A7K1YD03_9SPHI</name>
<comment type="catalytic activity">
    <reaction evidence="1 5">
        <text>L-alanine = D-alanine</text>
        <dbReference type="Rhea" id="RHEA:20249"/>
        <dbReference type="ChEBI" id="CHEBI:57416"/>
        <dbReference type="ChEBI" id="CHEBI:57972"/>
        <dbReference type="EC" id="5.1.1.1"/>
    </reaction>
</comment>
<dbReference type="InterPro" id="IPR036615">
    <property type="entry name" value="Mur_ligase_C_dom_sf"/>
</dbReference>
<reference evidence="9 10" key="1">
    <citation type="submission" date="2019-11" db="EMBL/GenBank/DDBJ databases">
        <title>Pedobacter sp. HMF7647 Genome sequencing and assembly.</title>
        <authorList>
            <person name="Kang H."/>
            <person name="Kim H."/>
            <person name="Joh K."/>
        </authorList>
    </citation>
    <scope>NUCLEOTIDE SEQUENCE [LARGE SCALE GENOMIC DNA]</scope>
    <source>
        <strain evidence="9 10">HMF7647</strain>
    </source>
</reference>
<proteinExistence type="inferred from homology"/>
<dbReference type="InterPro" id="IPR000821">
    <property type="entry name" value="Ala_racemase"/>
</dbReference>
<dbReference type="PANTHER" id="PTHR30511:SF0">
    <property type="entry name" value="ALANINE RACEMASE, CATABOLIC-RELATED"/>
    <property type="match status" value="1"/>
</dbReference>
<feature type="active site" description="Proton acceptor; specific for D-alanine" evidence="5">
    <location>
        <position position="490"/>
    </location>
</feature>
<keyword evidence="9" id="KW-0436">Ligase</keyword>
<dbReference type="GO" id="GO:0008784">
    <property type="term" value="F:alanine racemase activity"/>
    <property type="evidence" value="ECO:0007669"/>
    <property type="project" value="UniProtKB-UniRule"/>
</dbReference>
<dbReference type="InterPro" id="IPR036565">
    <property type="entry name" value="Mur-like_cat_sf"/>
</dbReference>
<dbReference type="GO" id="GO:0016881">
    <property type="term" value="F:acid-amino acid ligase activity"/>
    <property type="evidence" value="ECO:0007669"/>
    <property type="project" value="InterPro"/>
</dbReference>
<dbReference type="HAMAP" id="MF_01201">
    <property type="entry name" value="Ala_racemase"/>
    <property type="match status" value="1"/>
</dbReference>
<feature type="modified residue" description="N6-(pyridoxal phosphate)lysine" evidence="5 6">
    <location>
        <position position="490"/>
    </location>
</feature>
<dbReference type="Proteomes" id="UP000466586">
    <property type="component" value="Unassembled WGS sequence"/>
</dbReference>
<dbReference type="GO" id="GO:0005829">
    <property type="term" value="C:cytosol"/>
    <property type="evidence" value="ECO:0007669"/>
    <property type="project" value="TreeGrafter"/>
</dbReference>
<dbReference type="PANTHER" id="PTHR30511">
    <property type="entry name" value="ALANINE RACEMASE"/>
    <property type="match status" value="1"/>
</dbReference>
<evidence type="ECO:0000259" key="8">
    <source>
        <dbReference type="SMART" id="SM01005"/>
    </source>
</evidence>
<evidence type="ECO:0000256" key="6">
    <source>
        <dbReference type="PIRSR" id="PIRSR600821-50"/>
    </source>
</evidence>
<accession>A0A7K1YD03</accession>
<dbReference type="NCBIfam" id="NF008897">
    <property type="entry name" value="PRK11930.1"/>
    <property type="match status" value="1"/>
</dbReference>
<dbReference type="InterPro" id="IPR029066">
    <property type="entry name" value="PLP-binding_barrel"/>
</dbReference>
<evidence type="ECO:0000256" key="2">
    <source>
        <dbReference type="ARBA" id="ARBA00001933"/>
    </source>
</evidence>
<dbReference type="InterPro" id="IPR035911">
    <property type="entry name" value="MurE/MurF_N"/>
</dbReference>
<dbReference type="Gene3D" id="3.90.190.20">
    <property type="entry name" value="Mur ligase, C-terminal domain"/>
    <property type="match status" value="1"/>
</dbReference>
<dbReference type="SUPFAM" id="SSF51419">
    <property type="entry name" value="PLP-binding barrel"/>
    <property type="match status" value="1"/>
</dbReference>
<dbReference type="Pfam" id="PF01168">
    <property type="entry name" value="Ala_racemase_N"/>
    <property type="match status" value="1"/>
</dbReference>
<dbReference type="InterPro" id="IPR001608">
    <property type="entry name" value="Ala_racemase_N"/>
</dbReference>
<dbReference type="GO" id="GO:0030632">
    <property type="term" value="P:D-alanine biosynthetic process"/>
    <property type="evidence" value="ECO:0007669"/>
    <property type="project" value="UniProtKB-UniRule"/>
</dbReference>
<dbReference type="Gene3D" id="3.40.1190.10">
    <property type="entry name" value="Mur-like, catalytic domain"/>
    <property type="match status" value="1"/>
</dbReference>
<dbReference type="CDD" id="cd00430">
    <property type="entry name" value="PLPDE_III_AR"/>
    <property type="match status" value="1"/>
</dbReference>
<dbReference type="Pfam" id="PF00842">
    <property type="entry name" value="Ala_racemase_C"/>
    <property type="match status" value="1"/>
</dbReference>
<dbReference type="EC" id="5.1.1.1" evidence="5"/>
<comment type="cofactor">
    <cofactor evidence="2 5 6">
        <name>pyridoxal 5'-phosphate</name>
        <dbReference type="ChEBI" id="CHEBI:597326"/>
    </cofactor>
</comment>
<dbReference type="AlphaFoldDB" id="A0A7K1YD03"/>
<feature type="active site" description="Proton acceptor; specific for L-alanine" evidence="5">
    <location>
        <position position="716"/>
    </location>
</feature>
<evidence type="ECO:0000256" key="5">
    <source>
        <dbReference type="HAMAP-Rule" id="MF_01201"/>
    </source>
</evidence>
<sequence>MSHKLYTIQEIQAIIHADGVINHPETSIRTLSIDSRKLTDMEHALFFALKGRRNSHDFITDIYESGIRSFVIYDKEFNVSAFPDANFLIVDDTLKALQLLAAYHRSLFTYPVIAITGSNGKTIVKEWLYQLLSPEFTVIRSPKSYNSQIGVPLSVWQMTDEHTLAIIETGISKAGEMEALEKIVKPTIGILTNIGEAHNEGFSSTEEKIEEKLKLFENCGLFIYSPFYLRGYTGTIPGRTQFTWCHHAKADLDVWGDEILENKYQFLRGEFKGGEVQCIIPFTDHASVENAICCWATMLAMDYNPEISDKRLEKLLPVRMRLEMKTGNNNCSVIDDSYSLDISSLTIALDFLRQQNQHVKRTLILSDIPESGVDPANLYEQVARLLENKDLDKLIGVGPMISSNSDLFKIESRFFDSTEDLLQHLNELPFFNETILLKGARAFGFEKISRALTQKVHETVLEINLNALENNLNFYKSLLNPGVKVMAMVKAFSYGSGSFEIANLLQFNKIDYLAVAFADEGVTLRKAGINLPIMVMNADELAFETIIQHKLEPEIYNFRVLENFIDILNQKNIEQYPVHIKIDTGMHRLGFMDNEVDALLDLIHNTDAIEVKSAFSHLVGSEDVSLDDFTDQQISSFATITDKIEKSLGYKFIRHIANTSGISRWKQAQFDMVRLGIGLYGIDNAYQERSPLESVAVLKTSVSQLKNLKAGESVGYNRKGVLSDDGTIATVKIGYADGYDRRLGNGVGQMSINGKIVPVIGNVCMDMCMLNVSGIDVKEGDEVIVFGKDIKIEKVAADIGTIAYELLTGISQRVKRVYFSE</sequence>
<dbReference type="PRINTS" id="PR00992">
    <property type="entry name" value="ALARACEMASE"/>
</dbReference>
<dbReference type="SUPFAM" id="SSF53244">
    <property type="entry name" value="MurD-like peptide ligases, peptide-binding domain"/>
    <property type="match status" value="1"/>
</dbReference>
<dbReference type="GO" id="GO:0005524">
    <property type="term" value="F:ATP binding"/>
    <property type="evidence" value="ECO:0007669"/>
    <property type="project" value="InterPro"/>
</dbReference>
<dbReference type="RefSeq" id="WP_160845477.1">
    <property type="nucleotide sequence ID" value="NZ_WVHT01000007.1"/>
</dbReference>
<protein>
    <recommendedName>
        <fullName evidence="5">Alanine racemase</fullName>
        <ecNumber evidence="5">5.1.1.1</ecNumber>
    </recommendedName>
</protein>
<feature type="binding site" evidence="5 7">
    <location>
        <position position="588"/>
    </location>
    <ligand>
        <name>substrate</name>
    </ligand>
</feature>
<dbReference type="NCBIfam" id="TIGR00492">
    <property type="entry name" value="alr"/>
    <property type="match status" value="1"/>
</dbReference>
<comment type="function">
    <text evidence="5">Catalyzes the interconversion of L-alanine and D-alanine. May also act on other amino acids.</text>
</comment>
<evidence type="ECO:0000313" key="9">
    <source>
        <dbReference type="EMBL" id="MXV52300.1"/>
    </source>
</evidence>
<evidence type="ECO:0000256" key="4">
    <source>
        <dbReference type="ARBA" id="ARBA00023235"/>
    </source>
</evidence>
<dbReference type="InterPro" id="IPR009006">
    <property type="entry name" value="Ala_racemase/Decarboxylase_C"/>
</dbReference>
<dbReference type="GO" id="GO:0030170">
    <property type="term" value="F:pyridoxal phosphate binding"/>
    <property type="evidence" value="ECO:0007669"/>
    <property type="project" value="UniProtKB-UniRule"/>
</dbReference>
<organism evidence="9 10">
    <name type="scientific">Hufsiella arboris</name>
    <dbReference type="NCBI Taxonomy" id="2695275"/>
    <lineage>
        <taxon>Bacteria</taxon>
        <taxon>Pseudomonadati</taxon>
        <taxon>Bacteroidota</taxon>
        <taxon>Sphingobacteriia</taxon>
        <taxon>Sphingobacteriales</taxon>
        <taxon>Sphingobacteriaceae</taxon>
        <taxon>Hufsiella</taxon>
    </lineage>
</organism>
<dbReference type="SMART" id="SM01005">
    <property type="entry name" value="Ala_racemase_C"/>
    <property type="match status" value="1"/>
</dbReference>
<comment type="caution">
    <text evidence="9">The sequence shown here is derived from an EMBL/GenBank/DDBJ whole genome shotgun (WGS) entry which is preliminary data.</text>
</comment>
<dbReference type="InterPro" id="IPR011079">
    <property type="entry name" value="Ala_racemase_C"/>
</dbReference>
<dbReference type="UniPathway" id="UPA00042">
    <property type="reaction ID" value="UER00497"/>
</dbReference>
<keyword evidence="3 5" id="KW-0663">Pyridoxal phosphate</keyword>
<keyword evidence="10" id="KW-1185">Reference proteome</keyword>
<dbReference type="Gene3D" id="3.40.1390.10">
    <property type="entry name" value="MurE/MurF, N-terminal domain"/>
    <property type="match status" value="1"/>
</dbReference>
<dbReference type="Gene3D" id="2.40.37.10">
    <property type="entry name" value="Lyase, Ornithine Decarboxylase, Chain A, domain 1"/>
    <property type="match status" value="1"/>
</dbReference>
<dbReference type="FunFam" id="3.20.20.10:FF:000002">
    <property type="entry name" value="Alanine racemase"/>
    <property type="match status" value="1"/>
</dbReference>
<evidence type="ECO:0000256" key="3">
    <source>
        <dbReference type="ARBA" id="ARBA00022898"/>
    </source>
</evidence>
<feature type="binding site" evidence="5 7">
    <location>
        <position position="765"/>
    </location>
    <ligand>
        <name>substrate</name>
    </ligand>
</feature>
<dbReference type="Gene3D" id="3.20.20.10">
    <property type="entry name" value="Alanine racemase"/>
    <property type="match status" value="1"/>
</dbReference>
<dbReference type="InterPro" id="IPR013221">
    <property type="entry name" value="Mur_ligase_cen"/>
</dbReference>
<comment type="pathway">
    <text evidence="5">Amino-acid biosynthesis; D-alanine biosynthesis; D-alanine from L-alanine: step 1/1.</text>
</comment>
<dbReference type="Pfam" id="PF08245">
    <property type="entry name" value="Mur_ligase_M"/>
    <property type="match status" value="1"/>
</dbReference>
<evidence type="ECO:0000256" key="1">
    <source>
        <dbReference type="ARBA" id="ARBA00000316"/>
    </source>
</evidence>
<dbReference type="SUPFAM" id="SSF50621">
    <property type="entry name" value="Alanine racemase C-terminal domain-like"/>
    <property type="match status" value="1"/>
</dbReference>
<comment type="similarity">
    <text evidence="5">Belongs to the alanine racemase family.</text>
</comment>
<gene>
    <name evidence="9" type="ORF">GS399_15090</name>
</gene>
<keyword evidence="4 5" id="KW-0413">Isomerase</keyword>
<evidence type="ECO:0000313" key="10">
    <source>
        <dbReference type="Proteomes" id="UP000466586"/>
    </source>
</evidence>
<dbReference type="EMBL" id="WVHT01000007">
    <property type="protein sequence ID" value="MXV52300.1"/>
    <property type="molecule type" value="Genomic_DNA"/>
</dbReference>
<dbReference type="SUPFAM" id="SSF63418">
    <property type="entry name" value="MurE/MurF N-terminal domain"/>
    <property type="match status" value="1"/>
</dbReference>